<dbReference type="InterPro" id="IPR002078">
    <property type="entry name" value="Sigma_54_int"/>
</dbReference>
<dbReference type="InterPro" id="IPR009057">
    <property type="entry name" value="Homeodomain-like_sf"/>
</dbReference>
<evidence type="ECO:0000256" key="2">
    <source>
        <dbReference type="ARBA" id="ARBA00022840"/>
    </source>
</evidence>
<keyword evidence="2" id="KW-0067">ATP-binding</keyword>
<dbReference type="OrthoDB" id="9803970at2"/>
<feature type="domain" description="Sigma-54 factor interaction" evidence="6">
    <location>
        <begin position="1"/>
        <end position="44"/>
    </location>
</feature>
<feature type="coiled-coil region" evidence="5">
    <location>
        <begin position="75"/>
        <end position="102"/>
    </location>
</feature>
<dbReference type="GO" id="GO:0005524">
    <property type="term" value="F:ATP binding"/>
    <property type="evidence" value="ECO:0007669"/>
    <property type="project" value="UniProtKB-KW"/>
</dbReference>
<dbReference type="GO" id="GO:0043565">
    <property type="term" value="F:sequence-specific DNA binding"/>
    <property type="evidence" value="ECO:0007669"/>
    <property type="project" value="InterPro"/>
</dbReference>
<dbReference type="AlphaFoldDB" id="A0A1T5IKF8"/>
<dbReference type="InterPro" id="IPR002197">
    <property type="entry name" value="HTH_Fis"/>
</dbReference>
<dbReference type="STRING" id="36842.SAMN02194393_00495"/>
<dbReference type="Pfam" id="PF25601">
    <property type="entry name" value="AAA_lid_14"/>
    <property type="match status" value="1"/>
</dbReference>
<sequence>MKKICSKLGKINRRVSEDVLVLFKKYDWPGNIRQLEYIIESALTLIRSNEPEILLEHLPEYFRITSVDNEINSIKESEDDDNVSLKDEINRMEKNRIILTLEQTNGNISKAAKKLNMSRQSLHYRMKKYKIKISKSKIF</sequence>
<dbReference type="PROSITE" id="PS50045">
    <property type="entry name" value="SIGMA54_INTERACT_4"/>
    <property type="match status" value="1"/>
</dbReference>
<keyword evidence="3" id="KW-0805">Transcription regulation</keyword>
<keyword evidence="4" id="KW-0804">Transcription</keyword>
<evidence type="ECO:0000313" key="7">
    <source>
        <dbReference type="EMBL" id="SKC39694.1"/>
    </source>
</evidence>
<name>A0A1T5IKF8_9FIRM</name>
<dbReference type="EMBL" id="FUZT01000001">
    <property type="protein sequence ID" value="SKC39694.1"/>
    <property type="molecule type" value="Genomic_DNA"/>
</dbReference>
<gene>
    <name evidence="7" type="ORF">SAMN02194393_00495</name>
</gene>
<evidence type="ECO:0000256" key="1">
    <source>
        <dbReference type="ARBA" id="ARBA00022741"/>
    </source>
</evidence>
<evidence type="ECO:0000256" key="3">
    <source>
        <dbReference type="ARBA" id="ARBA00023015"/>
    </source>
</evidence>
<dbReference type="PANTHER" id="PTHR32071:SF74">
    <property type="entry name" value="TRANSCRIPTIONAL ACTIVATOR ROCR"/>
    <property type="match status" value="1"/>
</dbReference>
<reference evidence="7 8" key="1">
    <citation type="submission" date="2017-02" db="EMBL/GenBank/DDBJ databases">
        <authorList>
            <person name="Peterson S.W."/>
        </authorList>
    </citation>
    <scope>NUCLEOTIDE SEQUENCE [LARGE SCALE GENOMIC DNA]</scope>
    <source>
        <strain evidence="7 8">M1</strain>
    </source>
</reference>
<dbReference type="Gene3D" id="1.10.8.60">
    <property type="match status" value="1"/>
</dbReference>
<evidence type="ECO:0000313" key="8">
    <source>
        <dbReference type="Proteomes" id="UP000190285"/>
    </source>
</evidence>
<dbReference type="RefSeq" id="WP_139380225.1">
    <property type="nucleotide sequence ID" value="NZ_FUZT01000001.1"/>
</dbReference>
<dbReference type="Gene3D" id="1.10.10.60">
    <property type="entry name" value="Homeodomain-like"/>
    <property type="match status" value="1"/>
</dbReference>
<dbReference type="Pfam" id="PF02954">
    <property type="entry name" value="HTH_8"/>
    <property type="match status" value="1"/>
</dbReference>
<dbReference type="PANTHER" id="PTHR32071">
    <property type="entry name" value="TRANSCRIPTIONAL REGULATORY PROTEIN"/>
    <property type="match status" value="1"/>
</dbReference>
<dbReference type="SUPFAM" id="SSF46689">
    <property type="entry name" value="Homeodomain-like"/>
    <property type="match status" value="1"/>
</dbReference>
<accession>A0A1T5IKF8</accession>
<protein>
    <submittedName>
        <fullName evidence="7">Transcriptional regulator containing GAF, AAA-type ATPase, and DNA binding domains</fullName>
    </submittedName>
</protein>
<evidence type="ECO:0000259" key="6">
    <source>
        <dbReference type="PROSITE" id="PS50045"/>
    </source>
</evidence>
<organism evidence="7 8">
    <name type="scientific">Maledivibacter halophilus</name>
    <dbReference type="NCBI Taxonomy" id="36842"/>
    <lineage>
        <taxon>Bacteria</taxon>
        <taxon>Bacillati</taxon>
        <taxon>Bacillota</taxon>
        <taxon>Clostridia</taxon>
        <taxon>Peptostreptococcales</taxon>
        <taxon>Caminicellaceae</taxon>
        <taxon>Maledivibacter</taxon>
    </lineage>
</organism>
<evidence type="ECO:0000256" key="5">
    <source>
        <dbReference type="SAM" id="Coils"/>
    </source>
</evidence>
<evidence type="ECO:0000256" key="4">
    <source>
        <dbReference type="ARBA" id="ARBA00023163"/>
    </source>
</evidence>
<proteinExistence type="predicted"/>
<dbReference type="PRINTS" id="PR01590">
    <property type="entry name" value="HTHFIS"/>
</dbReference>
<keyword evidence="5" id="KW-0175">Coiled coil</keyword>
<dbReference type="Proteomes" id="UP000190285">
    <property type="component" value="Unassembled WGS sequence"/>
</dbReference>
<keyword evidence="1" id="KW-0547">Nucleotide-binding</keyword>
<dbReference type="GO" id="GO:0006355">
    <property type="term" value="P:regulation of DNA-templated transcription"/>
    <property type="evidence" value="ECO:0007669"/>
    <property type="project" value="InterPro"/>
</dbReference>
<dbReference type="InterPro" id="IPR058031">
    <property type="entry name" value="AAA_lid_NorR"/>
</dbReference>
<keyword evidence="8" id="KW-1185">Reference proteome</keyword>